<dbReference type="EMBL" id="CADCXU010036316">
    <property type="protein sequence ID" value="CAB0021087.1"/>
    <property type="molecule type" value="Genomic_DNA"/>
</dbReference>
<dbReference type="Proteomes" id="UP000479000">
    <property type="component" value="Unassembled WGS sequence"/>
</dbReference>
<sequence length="356" mass="40600">MSSVIKNLMKHFAPVIPPPVTADFLNLCLEKIIQNVSEILHFTPNLSSCMVGAGWCSRFGNKCVKLIVSVLGNDLQNVLGLMEFLYEQERMFDHQTMLKNEIYFSLIAKPNRRRSRCRSALYQTGSSAVARIRKRQSAYGDSLRPRRNSTGHHFQFGGFERIRTRLHDGKRRLADAEFGSCARPIEHICRSDGAEEELLRIGHNLPPHPEYGTGKLSNLRSDALSSRMDDDNKILLVSWTHEILLRCQEKGESFEKSPELFNLMFTFFCASADYRPKIALACIPVLKLIAFNQPHLLVASQFDDETSFFSCTRMSHCSIVQLVSNNYEDMVLYHGAIDSHVFREFMNYILDGTCFG</sequence>
<proteinExistence type="predicted"/>
<evidence type="ECO:0000313" key="1">
    <source>
        <dbReference type="EMBL" id="CAB0021087.1"/>
    </source>
</evidence>
<accession>A0A6H5HW17</accession>
<reference evidence="1 2" key="1">
    <citation type="submission" date="2020-02" db="EMBL/GenBank/DDBJ databases">
        <authorList>
            <person name="Ferguson B K."/>
        </authorList>
    </citation>
    <scope>NUCLEOTIDE SEQUENCE [LARGE SCALE GENOMIC DNA]</scope>
</reference>
<organism evidence="1 2">
    <name type="scientific">Nesidiocoris tenuis</name>
    <dbReference type="NCBI Taxonomy" id="355587"/>
    <lineage>
        <taxon>Eukaryota</taxon>
        <taxon>Metazoa</taxon>
        <taxon>Ecdysozoa</taxon>
        <taxon>Arthropoda</taxon>
        <taxon>Hexapoda</taxon>
        <taxon>Insecta</taxon>
        <taxon>Pterygota</taxon>
        <taxon>Neoptera</taxon>
        <taxon>Paraneoptera</taxon>
        <taxon>Hemiptera</taxon>
        <taxon>Heteroptera</taxon>
        <taxon>Panheteroptera</taxon>
        <taxon>Cimicomorpha</taxon>
        <taxon>Miridae</taxon>
        <taxon>Dicyphina</taxon>
        <taxon>Nesidiocoris</taxon>
    </lineage>
</organism>
<dbReference type="AlphaFoldDB" id="A0A6H5HW17"/>
<feature type="non-terminal residue" evidence="1">
    <location>
        <position position="356"/>
    </location>
</feature>
<keyword evidence="2" id="KW-1185">Reference proteome</keyword>
<gene>
    <name evidence="1" type="ORF">NTEN_LOCUS24612</name>
</gene>
<name>A0A6H5HW17_9HEMI</name>
<evidence type="ECO:0000313" key="2">
    <source>
        <dbReference type="Proteomes" id="UP000479000"/>
    </source>
</evidence>
<protein>
    <submittedName>
        <fullName evidence="1">Uncharacterized protein</fullName>
    </submittedName>
</protein>